<dbReference type="Pfam" id="PF13439">
    <property type="entry name" value="Glyco_transf_4"/>
    <property type="match status" value="1"/>
</dbReference>
<name>A0A2M8P0U4_9CHLR</name>
<keyword evidence="1 4" id="KW-0808">Transferase</keyword>
<dbReference type="SUPFAM" id="SSF53756">
    <property type="entry name" value="UDP-Glycosyltransferase/glycogen phosphorylase"/>
    <property type="match status" value="1"/>
</dbReference>
<dbReference type="EMBL" id="PGTK01000004">
    <property type="protein sequence ID" value="PJF31156.1"/>
    <property type="molecule type" value="Genomic_DNA"/>
</dbReference>
<dbReference type="Proteomes" id="UP000228921">
    <property type="component" value="Unassembled WGS sequence"/>
</dbReference>
<dbReference type="GO" id="GO:0009103">
    <property type="term" value="P:lipopolysaccharide biosynthetic process"/>
    <property type="evidence" value="ECO:0007669"/>
    <property type="project" value="TreeGrafter"/>
</dbReference>
<dbReference type="PANTHER" id="PTHR46401">
    <property type="entry name" value="GLYCOSYLTRANSFERASE WBBK-RELATED"/>
    <property type="match status" value="1"/>
</dbReference>
<dbReference type="InterPro" id="IPR028098">
    <property type="entry name" value="Glyco_trans_4-like_N"/>
</dbReference>
<dbReference type="CDD" id="cd03809">
    <property type="entry name" value="GT4_MtfB-like"/>
    <property type="match status" value="1"/>
</dbReference>
<gene>
    <name evidence="4" type="ORF">CUN51_04610</name>
</gene>
<proteinExistence type="predicted"/>
<dbReference type="AlphaFoldDB" id="A0A2M8P0U4"/>
<dbReference type="GO" id="GO:0016757">
    <property type="term" value="F:glycosyltransferase activity"/>
    <property type="evidence" value="ECO:0007669"/>
    <property type="project" value="InterPro"/>
</dbReference>
<evidence type="ECO:0000259" key="2">
    <source>
        <dbReference type="Pfam" id="PF00534"/>
    </source>
</evidence>
<evidence type="ECO:0000256" key="1">
    <source>
        <dbReference type="ARBA" id="ARBA00022679"/>
    </source>
</evidence>
<feature type="domain" description="Glycosyltransferase subfamily 4-like N-terminal" evidence="3">
    <location>
        <begin position="16"/>
        <end position="177"/>
    </location>
</feature>
<accession>A0A2M8P0U4</accession>
<dbReference type="Pfam" id="PF00534">
    <property type="entry name" value="Glycos_transf_1"/>
    <property type="match status" value="1"/>
</dbReference>
<evidence type="ECO:0000313" key="4">
    <source>
        <dbReference type="EMBL" id="PJF31156.1"/>
    </source>
</evidence>
<reference evidence="4 5" key="1">
    <citation type="submission" date="2017-11" db="EMBL/GenBank/DDBJ databases">
        <title>Evolution of Phototrophy in the Chloroflexi Phylum Driven by Horizontal Gene Transfer.</title>
        <authorList>
            <person name="Ward L.M."/>
            <person name="Hemp J."/>
            <person name="Shih P.M."/>
            <person name="Mcglynn S.E."/>
            <person name="Fischer W."/>
        </authorList>
    </citation>
    <scope>NUCLEOTIDE SEQUENCE [LARGE SCALE GENOMIC DNA]</scope>
    <source>
        <strain evidence="4">CP2_2F</strain>
    </source>
</reference>
<dbReference type="InterPro" id="IPR001296">
    <property type="entry name" value="Glyco_trans_1"/>
</dbReference>
<feature type="domain" description="Glycosyl transferase family 1" evidence="2">
    <location>
        <begin position="195"/>
        <end position="356"/>
    </location>
</feature>
<protein>
    <submittedName>
        <fullName evidence="4">Glycosyltransferase family 1 protein</fullName>
    </submittedName>
</protein>
<organism evidence="4 5">
    <name type="scientific">Candidatus Thermofonsia Clade 1 bacterium</name>
    <dbReference type="NCBI Taxonomy" id="2364210"/>
    <lineage>
        <taxon>Bacteria</taxon>
        <taxon>Bacillati</taxon>
        <taxon>Chloroflexota</taxon>
        <taxon>Candidatus Thermofontia</taxon>
        <taxon>Candidatus Thermofonsia Clade 1</taxon>
    </lineage>
</organism>
<dbReference type="Gene3D" id="3.40.50.2000">
    <property type="entry name" value="Glycogen Phosphorylase B"/>
    <property type="match status" value="2"/>
</dbReference>
<dbReference type="PANTHER" id="PTHR46401:SF2">
    <property type="entry name" value="GLYCOSYLTRANSFERASE WBBK-RELATED"/>
    <property type="match status" value="1"/>
</dbReference>
<comment type="caution">
    <text evidence="4">The sequence shown here is derived from an EMBL/GenBank/DDBJ whole genome shotgun (WGS) entry which is preliminary data.</text>
</comment>
<evidence type="ECO:0000313" key="5">
    <source>
        <dbReference type="Proteomes" id="UP000228921"/>
    </source>
</evidence>
<evidence type="ECO:0000259" key="3">
    <source>
        <dbReference type="Pfam" id="PF13439"/>
    </source>
</evidence>
<sequence length="386" mass="42449">MHIAVNAWFWNQPYTGSGQYVRELVRALWRLRQSESRYADLRLTLIAPECNGALYDVPEGVQSICVKAGKGQIGKVLFEQRTFPKVAGTIGAHIAHVPYWAAPLSSPVRLVVTIHDVIPLSLPIYQGGLGGRLYFGLVRASAQGVAHIITDSEFSKQEIVQHIGVPPEMVTAIPLAVSERFHPRLGAERDAEVRRKYNLPEQYALYLGGFDVRKNLRALIAAYTYVGPSVGDEYPLILAGAPPKRWGTPRFPDLPAEIAARQELGQWIRWIGAVDEADKPALYRMARLFVMPSRYEGFGLGALEAMACGTPVVAAEASSLPEIVGDAAYLVPPHDSRTLGGAIIAVLIQDDLHASLQNLGLARASNFSWERTARQTYAVYEQVLAR</sequence>